<evidence type="ECO:0000313" key="2">
    <source>
        <dbReference type="Proteomes" id="UP001057402"/>
    </source>
</evidence>
<protein>
    <submittedName>
        <fullName evidence="1">Uncharacterized protein</fullName>
    </submittedName>
</protein>
<dbReference type="EMBL" id="CM042889">
    <property type="protein sequence ID" value="KAI4320250.1"/>
    <property type="molecule type" value="Genomic_DNA"/>
</dbReference>
<reference evidence="2" key="1">
    <citation type="journal article" date="2023" name="Front. Plant Sci.">
        <title>Chromosomal-level genome assembly of Melastoma candidum provides insights into trichome evolution.</title>
        <authorList>
            <person name="Zhong Y."/>
            <person name="Wu W."/>
            <person name="Sun C."/>
            <person name="Zou P."/>
            <person name="Liu Y."/>
            <person name="Dai S."/>
            <person name="Zhou R."/>
        </authorList>
    </citation>
    <scope>NUCLEOTIDE SEQUENCE [LARGE SCALE GENOMIC DNA]</scope>
</reference>
<dbReference type="Proteomes" id="UP001057402">
    <property type="component" value="Chromosome 10"/>
</dbReference>
<evidence type="ECO:0000313" key="1">
    <source>
        <dbReference type="EMBL" id="KAI4320250.1"/>
    </source>
</evidence>
<organism evidence="1 2">
    <name type="scientific">Melastoma candidum</name>
    <dbReference type="NCBI Taxonomy" id="119954"/>
    <lineage>
        <taxon>Eukaryota</taxon>
        <taxon>Viridiplantae</taxon>
        <taxon>Streptophyta</taxon>
        <taxon>Embryophyta</taxon>
        <taxon>Tracheophyta</taxon>
        <taxon>Spermatophyta</taxon>
        <taxon>Magnoliopsida</taxon>
        <taxon>eudicotyledons</taxon>
        <taxon>Gunneridae</taxon>
        <taxon>Pentapetalae</taxon>
        <taxon>rosids</taxon>
        <taxon>malvids</taxon>
        <taxon>Myrtales</taxon>
        <taxon>Melastomataceae</taxon>
        <taxon>Melastomatoideae</taxon>
        <taxon>Melastomateae</taxon>
        <taxon>Melastoma</taxon>
    </lineage>
</organism>
<gene>
    <name evidence="1" type="ORF">MLD38_033749</name>
</gene>
<accession>A0ACB9M942</accession>
<sequence length="164" mass="17590">MDRSKDVIISGGASLGSVEVESVLFGHLAENEVAVAWRGQTSTGGRSRYICELKGAACRAEAADGDGDDRLLQREDAKLHGAKDSGVTGRAAEDIVQEDAEACPLRTPQAVGSTHIKSAMKEKQQSLNLASFESHRKFRPAVPSQSKPLLIVCVSISYKNVTYM</sequence>
<keyword evidence="2" id="KW-1185">Reference proteome</keyword>
<name>A0ACB9M942_9MYRT</name>
<comment type="caution">
    <text evidence="1">The sequence shown here is derived from an EMBL/GenBank/DDBJ whole genome shotgun (WGS) entry which is preliminary data.</text>
</comment>
<proteinExistence type="predicted"/>